<dbReference type="Gene3D" id="3.40.50.360">
    <property type="match status" value="1"/>
</dbReference>
<accession>A0A7X4YTF8</accession>
<evidence type="ECO:0000256" key="5">
    <source>
        <dbReference type="ARBA" id="ARBA00022630"/>
    </source>
</evidence>
<evidence type="ECO:0000256" key="2">
    <source>
        <dbReference type="ARBA" id="ARBA00003297"/>
    </source>
</evidence>
<comment type="caution">
    <text evidence="10">The sequence shown here is derived from an EMBL/GenBank/DDBJ whole genome shotgun (WGS) entry which is preliminary data.</text>
</comment>
<dbReference type="Proteomes" id="UP000558113">
    <property type="component" value="Unassembled WGS sequence"/>
</dbReference>
<dbReference type="PANTHER" id="PTHR42809">
    <property type="entry name" value="FLAVODOXIN 2"/>
    <property type="match status" value="1"/>
</dbReference>
<evidence type="ECO:0000256" key="8">
    <source>
        <dbReference type="RuleBase" id="RU367037"/>
    </source>
</evidence>
<dbReference type="GO" id="GO:0016651">
    <property type="term" value="F:oxidoreductase activity, acting on NAD(P)H"/>
    <property type="evidence" value="ECO:0007669"/>
    <property type="project" value="UniProtKB-ARBA"/>
</dbReference>
<name>A0A7X4YTF8_9BACL</name>
<keyword evidence="11" id="KW-1185">Reference proteome</keyword>
<feature type="domain" description="Flavodoxin-like" evidence="9">
    <location>
        <begin position="1"/>
        <end position="138"/>
    </location>
</feature>
<dbReference type="Pfam" id="PF00258">
    <property type="entry name" value="Flavodoxin_1"/>
    <property type="match status" value="1"/>
</dbReference>
<dbReference type="InterPro" id="IPR029039">
    <property type="entry name" value="Flavoprotein-like_sf"/>
</dbReference>
<comment type="cofactor">
    <cofactor evidence="1 8">
        <name>FMN</name>
        <dbReference type="ChEBI" id="CHEBI:58210"/>
    </cofactor>
</comment>
<keyword evidence="6 8" id="KW-0288">FMN</keyword>
<evidence type="ECO:0000256" key="1">
    <source>
        <dbReference type="ARBA" id="ARBA00001917"/>
    </source>
</evidence>
<evidence type="ECO:0000256" key="6">
    <source>
        <dbReference type="ARBA" id="ARBA00022643"/>
    </source>
</evidence>
<reference evidence="10 11" key="1">
    <citation type="submission" date="2020-01" db="EMBL/GenBank/DDBJ databases">
        <title>Paenibacillus soybeanensis sp. nov. isolated from the nodules of soybean (Glycine max(L.) Merr).</title>
        <authorList>
            <person name="Wang H."/>
        </authorList>
    </citation>
    <scope>NUCLEOTIDE SEQUENCE [LARGE SCALE GENOMIC DNA]</scope>
    <source>
        <strain evidence="10 11">DSM 23054</strain>
    </source>
</reference>
<dbReference type="AlphaFoldDB" id="A0A7X4YTF8"/>
<evidence type="ECO:0000313" key="11">
    <source>
        <dbReference type="Proteomes" id="UP000558113"/>
    </source>
</evidence>
<sequence>MIYASMTGNTQEMADSVVEGLVENFVAVEVKEVMDASVSDLESYENILFGVYTWGDGDLPDEFLDFYDELGGVDLSGKRAAVFGCGDSAYRYFAVAGDILHECLENQGAVVLDQTVKADRCPGKEELAACWRLGADFAAFIKQGEGVKA</sequence>
<dbReference type="GO" id="GO:0009055">
    <property type="term" value="F:electron transfer activity"/>
    <property type="evidence" value="ECO:0007669"/>
    <property type="project" value="UniProtKB-UniRule"/>
</dbReference>
<evidence type="ECO:0000313" key="10">
    <source>
        <dbReference type="EMBL" id="NBC71256.1"/>
    </source>
</evidence>
<dbReference type="InterPro" id="IPR010087">
    <property type="entry name" value="Flav_short"/>
</dbReference>
<proteinExistence type="inferred from homology"/>
<evidence type="ECO:0000259" key="9">
    <source>
        <dbReference type="PROSITE" id="PS50902"/>
    </source>
</evidence>
<dbReference type="InterPro" id="IPR050619">
    <property type="entry name" value="Flavodoxin"/>
</dbReference>
<keyword evidence="4 8" id="KW-0813">Transport</keyword>
<protein>
    <recommendedName>
        <fullName evidence="8">Flavodoxin</fullName>
    </recommendedName>
</protein>
<dbReference type="InterPro" id="IPR008254">
    <property type="entry name" value="Flavodoxin/NO_synth"/>
</dbReference>
<evidence type="ECO:0000256" key="4">
    <source>
        <dbReference type="ARBA" id="ARBA00022448"/>
    </source>
</evidence>
<keyword evidence="7 8" id="KW-0249">Electron transport</keyword>
<gene>
    <name evidence="10" type="ORF">GT003_19860</name>
</gene>
<dbReference type="NCBIfam" id="NF005246">
    <property type="entry name" value="PRK06756.1"/>
    <property type="match status" value="1"/>
</dbReference>
<dbReference type="NCBIfam" id="TIGR01753">
    <property type="entry name" value="flav_short"/>
    <property type="match status" value="1"/>
</dbReference>
<dbReference type="RefSeq" id="WP_161701385.1">
    <property type="nucleotide sequence ID" value="NZ_JAAAMU010000011.1"/>
</dbReference>
<keyword evidence="5 8" id="KW-0285">Flavoprotein</keyword>
<comment type="function">
    <text evidence="2 8">Low-potential electron donor to a number of redox enzymes.</text>
</comment>
<dbReference type="PANTHER" id="PTHR42809:SF1">
    <property type="entry name" value="FLAVODOXIN 1"/>
    <property type="match status" value="1"/>
</dbReference>
<dbReference type="OrthoDB" id="9790745at2"/>
<dbReference type="NCBIfam" id="NF005216">
    <property type="entry name" value="PRK06703.1"/>
    <property type="match status" value="1"/>
</dbReference>
<evidence type="ECO:0000256" key="7">
    <source>
        <dbReference type="ARBA" id="ARBA00022982"/>
    </source>
</evidence>
<dbReference type="SUPFAM" id="SSF52218">
    <property type="entry name" value="Flavoproteins"/>
    <property type="match status" value="1"/>
</dbReference>
<evidence type="ECO:0000256" key="3">
    <source>
        <dbReference type="ARBA" id="ARBA00005267"/>
    </source>
</evidence>
<dbReference type="EMBL" id="JAAAMU010000011">
    <property type="protein sequence ID" value="NBC71256.1"/>
    <property type="molecule type" value="Genomic_DNA"/>
</dbReference>
<comment type="similarity">
    <text evidence="3 8">Belongs to the flavodoxin family.</text>
</comment>
<dbReference type="PROSITE" id="PS50902">
    <property type="entry name" value="FLAVODOXIN_LIKE"/>
    <property type="match status" value="1"/>
</dbReference>
<dbReference type="GO" id="GO:0010181">
    <property type="term" value="F:FMN binding"/>
    <property type="evidence" value="ECO:0007669"/>
    <property type="project" value="UniProtKB-UniRule"/>
</dbReference>
<organism evidence="10 11">
    <name type="scientific">Paenibacillus sacheonensis</name>
    <dbReference type="NCBI Taxonomy" id="742054"/>
    <lineage>
        <taxon>Bacteria</taxon>
        <taxon>Bacillati</taxon>
        <taxon>Bacillota</taxon>
        <taxon>Bacilli</taxon>
        <taxon>Bacillales</taxon>
        <taxon>Paenibacillaceae</taxon>
        <taxon>Paenibacillus</taxon>
    </lineage>
</organism>